<dbReference type="STRING" id="3818.A0A445CNJ1"/>
<dbReference type="Gramene" id="arahy.Tifrunner.gnm2.ann2.Ah06g045700.1">
    <property type="protein sequence ID" value="arahy.Tifrunner.gnm2.ann2.Ah06g045700.1-CDS"/>
    <property type="gene ID" value="arahy.Tifrunner.gnm2.ann2.Ah06g045700"/>
</dbReference>
<name>A0A445CNJ1_ARAHY</name>
<keyword evidence="4" id="KW-1185">Reference proteome</keyword>
<gene>
    <name evidence="3" type="ORF">Ahy_A06g027409</name>
</gene>
<dbReference type="Proteomes" id="UP000289738">
    <property type="component" value="Chromosome A06"/>
</dbReference>
<dbReference type="Pfam" id="PF25884">
    <property type="entry name" value="At5g19230"/>
    <property type="match status" value="1"/>
</dbReference>
<evidence type="ECO:0000313" key="3">
    <source>
        <dbReference type="EMBL" id="RYR52501.1"/>
    </source>
</evidence>
<feature type="chain" id="PRO_5019314178" description="Uncharacterized GPI-anchored protein At5g19230-like domain-containing protein" evidence="1">
    <location>
        <begin position="25"/>
        <end position="201"/>
    </location>
</feature>
<evidence type="ECO:0000256" key="1">
    <source>
        <dbReference type="SAM" id="SignalP"/>
    </source>
</evidence>
<organism evidence="3 4">
    <name type="scientific">Arachis hypogaea</name>
    <name type="common">Peanut</name>
    <dbReference type="NCBI Taxonomy" id="3818"/>
    <lineage>
        <taxon>Eukaryota</taxon>
        <taxon>Viridiplantae</taxon>
        <taxon>Streptophyta</taxon>
        <taxon>Embryophyta</taxon>
        <taxon>Tracheophyta</taxon>
        <taxon>Spermatophyta</taxon>
        <taxon>Magnoliopsida</taxon>
        <taxon>eudicotyledons</taxon>
        <taxon>Gunneridae</taxon>
        <taxon>Pentapetalae</taxon>
        <taxon>rosids</taxon>
        <taxon>fabids</taxon>
        <taxon>Fabales</taxon>
        <taxon>Fabaceae</taxon>
        <taxon>Papilionoideae</taxon>
        <taxon>50 kb inversion clade</taxon>
        <taxon>dalbergioids sensu lato</taxon>
        <taxon>Dalbergieae</taxon>
        <taxon>Pterocarpus clade</taxon>
        <taxon>Arachis</taxon>
    </lineage>
</organism>
<dbReference type="AlphaFoldDB" id="A0A445CNJ1"/>
<dbReference type="PANTHER" id="PTHR33976">
    <property type="entry name" value="OS07G0645000 PROTEIN"/>
    <property type="match status" value="1"/>
</dbReference>
<evidence type="ECO:0000313" key="4">
    <source>
        <dbReference type="Proteomes" id="UP000289738"/>
    </source>
</evidence>
<sequence>MASIKLGLLFLLPNLLLLYTPAHSSDKEEESVLKGINSFRQTQNLPTLNKVKKANCLADEIAEEIEDEPCENVNQFYPSTRTGAASSANIPNLQKHVDKCDIDINTTTDGVILPVCVSKLEPTVVLSNYTHSDRYARFLNNSRFTGVGLGSEDDWMVLVLTTNTSSGTFSASHAAAATSGIIKHAVSMDFMFFALLFLLLL</sequence>
<evidence type="ECO:0000259" key="2">
    <source>
        <dbReference type="Pfam" id="PF25884"/>
    </source>
</evidence>
<feature type="signal peptide" evidence="1">
    <location>
        <begin position="1"/>
        <end position="24"/>
    </location>
</feature>
<reference evidence="3 4" key="1">
    <citation type="submission" date="2019-01" db="EMBL/GenBank/DDBJ databases">
        <title>Sequencing of cultivated peanut Arachis hypogaea provides insights into genome evolution and oil improvement.</title>
        <authorList>
            <person name="Chen X."/>
        </authorList>
    </citation>
    <scope>NUCLEOTIDE SEQUENCE [LARGE SCALE GENOMIC DNA]</scope>
    <source>
        <strain evidence="4">cv. Fuhuasheng</strain>
        <tissue evidence="3">Leaves</tissue>
    </source>
</reference>
<protein>
    <recommendedName>
        <fullName evidence="2">Uncharacterized GPI-anchored protein At5g19230-like domain-containing protein</fullName>
    </recommendedName>
</protein>
<accession>A0A445CNJ1</accession>
<proteinExistence type="predicted"/>
<feature type="domain" description="Uncharacterized GPI-anchored protein At5g19230-like" evidence="2">
    <location>
        <begin position="29"/>
        <end position="160"/>
    </location>
</feature>
<dbReference type="SMR" id="A0A445CNJ1"/>
<dbReference type="PANTHER" id="PTHR33976:SF2">
    <property type="entry name" value="GLYCOPROTEIN MEMBRANE GPI-ANCHORED"/>
    <property type="match status" value="1"/>
</dbReference>
<comment type="caution">
    <text evidence="3">The sequence shown here is derived from an EMBL/GenBank/DDBJ whole genome shotgun (WGS) entry which is preliminary data.</text>
</comment>
<dbReference type="OrthoDB" id="753138at2759"/>
<keyword evidence="1" id="KW-0732">Signal</keyword>
<dbReference type="InterPro" id="IPR059083">
    <property type="entry name" value="At5g19230_dom"/>
</dbReference>
<dbReference type="EMBL" id="SDMP01000006">
    <property type="protein sequence ID" value="RYR52501.1"/>
    <property type="molecule type" value="Genomic_DNA"/>
</dbReference>
<dbReference type="InterPro" id="IPR045285">
    <property type="entry name" value="At5g19230-like"/>
</dbReference>